<dbReference type="EC" id="3.5.1.14" evidence="3"/>
<comment type="subcellular location">
    <subcellularLocation>
        <location evidence="1">Cytoplasm</location>
    </subcellularLocation>
</comment>
<dbReference type="GO" id="GO:0006520">
    <property type="term" value="P:amino acid metabolic process"/>
    <property type="evidence" value="ECO:0007669"/>
    <property type="project" value="InterPro"/>
</dbReference>
<evidence type="ECO:0000313" key="12">
    <source>
        <dbReference type="EMBL" id="CAH2312605.1"/>
    </source>
</evidence>
<dbReference type="EMBL" id="OW240919">
    <property type="protein sequence ID" value="CAH2312605.1"/>
    <property type="molecule type" value="Genomic_DNA"/>
</dbReference>
<dbReference type="Gene3D" id="1.10.150.900">
    <property type="match status" value="1"/>
</dbReference>
<dbReference type="FunFam" id="1.10.150.900:FF:000001">
    <property type="entry name" value="Aminoacylase-1, putative"/>
    <property type="match status" value="1"/>
</dbReference>
<dbReference type="GO" id="GO:0005737">
    <property type="term" value="C:cytoplasm"/>
    <property type="evidence" value="ECO:0007669"/>
    <property type="project" value="UniProtKB-SubCell"/>
</dbReference>
<dbReference type="AlphaFoldDB" id="A0AAD1WLU2"/>
<dbReference type="PANTHER" id="PTHR45892">
    <property type="entry name" value="AMINOACYLASE-1"/>
    <property type="match status" value="1"/>
</dbReference>
<dbReference type="Gene3D" id="3.30.70.360">
    <property type="match status" value="1"/>
</dbReference>
<feature type="binding site" evidence="10">
    <location>
        <position position="169"/>
    </location>
    <ligand>
        <name>Zn(2+)</name>
        <dbReference type="ChEBI" id="CHEBI:29105"/>
        <label>2</label>
    </ligand>
</feature>
<dbReference type="SUPFAM" id="SSF55031">
    <property type="entry name" value="Bacterial exopeptidase dimerisation domain"/>
    <property type="match status" value="1"/>
</dbReference>
<feature type="active site" description="Proton acceptor" evidence="9">
    <location>
        <position position="168"/>
    </location>
</feature>
<feature type="domain" description="Peptidase M20 dimerisation" evidence="11">
    <location>
        <begin position="210"/>
        <end position="319"/>
    </location>
</feature>
<evidence type="ECO:0000256" key="9">
    <source>
        <dbReference type="PIRSR" id="PIRSR036696-1"/>
    </source>
</evidence>
<dbReference type="InterPro" id="IPR001261">
    <property type="entry name" value="ArgE/DapE_CS"/>
</dbReference>
<feature type="binding site" evidence="10">
    <location>
        <position position="101"/>
    </location>
    <ligand>
        <name>Zn(2+)</name>
        <dbReference type="ChEBI" id="CHEBI:29105"/>
        <label>1</label>
    </ligand>
</feature>
<feature type="binding site" evidence="10">
    <location>
        <position position="394"/>
    </location>
    <ligand>
        <name>Zn(2+)</name>
        <dbReference type="ChEBI" id="CHEBI:29105"/>
        <label>2</label>
    </ligand>
</feature>
<dbReference type="CDD" id="cd05646">
    <property type="entry name" value="M20_AcylaseI_like"/>
    <property type="match status" value="1"/>
</dbReference>
<comment type="similarity">
    <text evidence="2">Belongs to the peptidase M20A family.</text>
</comment>
<evidence type="ECO:0000256" key="1">
    <source>
        <dbReference type="ARBA" id="ARBA00004496"/>
    </source>
</evidence>
<accession>A0AAD1WLU2</accession>
<keyword evidence="7 10" id="KW-0862">Zinc</keyword>
<dbReference type="SUPFAM" id="SSF53187">
    <property type="entry name" value="Zn-dependent exopeptidases"/>
    <property type="match status" value="1"/>
</dbReference>
<gene>
    <name evidence="12" type="ORF">PECUL_23A012017</name>
</gene>
<feature type="binding site" evidence="10">
    <location>
        <position position="134"/>
    </location>
    <ligand>
        <name>Zn(2+)</name>
        <dbReference type="ChEBI" id="CHEBI:29105"/>
        <label>2</label>
    </ligand>
</feature>
<protein>
    <recommendedName>
        <fullName evidence="3">N-acyl-aliphatic-L-amino acid amidohydrolase</fullName>
        <ecNumber evidence="3">3.5.1.14</ecNumber>
    </recommendedName>
    <alternativeName>
        <fullName evidence="8">N-acyl-L-amino-acid amidohydrolase</fullName>
    </alternativeName>
</protein>
<evidence type="ECO:0000259" key="11">
    <source>
        <dbReference type="Pfam" id="PF07687"/>
    </source>
</evidence>
<dbReference type="InterPro" id="IPR002933">
    <property type="entry name" value="Peptidase_M20"/>
</dbReference>
<dbReference type="Gene3D" id="3.40.630.10">
    <property type="entry name" value="Zn peptidases"/>
    <property type="match status" value="1"/>
</dbReference>
<dbReference type="InterPro" id="IPR011650">
    <property type="entry name" value="Peptidase_M20_dimer"/>
</dbReference>
<dbReference type="Pfam" id="PF07687">
    <property type="entry name" value="M20_dimer"/>
    <property type="match status" value="1"/>
</dbReference>
<sequence>MQSCRVVQSDNIRNCILQGKHPQMDTSSKENAATSLFREYLRIRTVHPEPDYDAAEKFLVRVAEDIGLKSRKLKMSSGRTIIIMTWPGTEPQLKSVILNSHIDVVPVDEEFWTYPPFEAHKDDSGNIYARGTQDMKCVTIQYLEALRELKSKGFQFPRTIYLTLVPDEETGGHTAMELLVRQPEFEELNPGITLDEGLASPTEEFSVFYGEKCPWWITVHCPGDPGHGSRFIENSAASKLHFVITKFLEFREKEKQKLESDPKLTLGDVTSVNLTKVSGGISYNVVPSEMSATFDLRVPPTLNLKEFESQIEGWCREAGSDVTWEYHQKCMNQNVTSTDDSYPWWKAFSSPCKELGLKLKPEIFPAGTDSRYIREVGYPAIGFSPINHTPILLHDHNEYLNEDVFLRGIHIYTKIITSLASVPAFDGEH</sequence>
<dbReference type="PIRSF" id="PIRSF036696">
    <property type="entry name" value="ACY-1"/>
    <property type="match status" value="1"/>
</dbReference>
<dbReference type="FunFam" id="3.40.630.10:FF:000019">
    <property type="entry name" value="Aminoacylase 1"/>
    <property type="match status" value="1"/>
</dbReference>
<comment type="cofactor">
    <cofactor evidence="10">
        <name>Zn(2+)</name>
        <dbReference type="ChEBI" id="CHEBI:29105"/>
    </cofactor>
    <text evidence="10">Binds 2 Zn(2+) ions per subunit.</text>
</comment>
<dbReference type="PANTHER" id="PTHR45892:SF1">
    <property type="entry name" value="AMINOACYLASE-1"/>
    <property type="match status" value="1"/>
</dbReference>
<keyword evidence="4" id="KW-0963">Cytoplasm</keyword>
<proteinExistence type="inferred from homology"/>
<organism evidence="12 13">
    <name type="scientific">Pelobates cultripes</name>
    <name type="common">Western spadefoot toad</name>
    <dbReference type="NCBI Taxonomy" id="61616"/>
    <lineage>
        <taxon>Eukaryota</taxon>
        <taxon>Metazoa</taxon>
        <taxon>Chordata</taxon>
        <taxon>Craniata</taxon>
        <taxon>Vertebrata</taxon>
        <taxon>Euteleostomi</taxon>
        <taxon>Amphibia</taxon>
        <taxon>Batrachia</taxon>
        <taxon>Anura</taxon>
        <taxon>Pelobatoidea</taxon>
        <taxon>Pelobatidae</taxon>
        <taxon>Pelobates</taxon>
    </lineage>
</organism>
<evidence type="ECO:0000256" key="10">
    <source>
        <dbReference type="PIRSR" id="PIRSR036696-2"/>
    </source>
</evidence>
<dbReference type="GO" id="GO:0004046">
    <property type="term" value="F:aminoacylase activity"/>
    <property type="evidence" value="ECO:0007669"/>
    <property type="project" value="UniProtKB-EC"/>
</dbReference>
<dbReference type="FunFam" id="3.30.70.360:FF:000005">
    <property type="entry name" value="Putative Aminoacylase-1"/>
    <property type="match status" value="1"/>
</dbReference>
<dbReference type="GO" id="GO:0046872">
    <property type="term" value="F:metal ion binding"/>
    <property type="evidence" value="ECO:0007669"/>
    <property type="project" value="UniProtKB-KW"/>
</dbReference>
<feature type="active site" evidence="9">
    <location>
        <position position="103"/>
    </location>
</feature>
<keyword evidence="5 10" id="KW-0479">Metal-binding</keyword>
<evidence type="ECO:0000313" key="13">
    <source>
        <dbReference type="Proteomes" id="UP001295444"/>
    </source>
</evidence>
<dbReference type="Proteomes" id="UP001295444">
    <property type="component" value="Chromosome 08"/>
</dbReference>
<dbReference type="InterPro" id="IPR010159">
    <property type="entry name" value="N-acyl_aa_amidohydrolase"/>
</dbReference>
<keyword evidence="13" id="KW-1185">Reference proteome</keyword>
<evidence type="ECO:0000256" key="4">
    <source>
        <dbReference type="ARBA" id="ARBA00022490"/>
    </source>
</evidence>
<dbReference type="InterPro" id="IPR052083">
    <property type="entry name" value="Aminoacylase-1_M20A"/>
</dbReference>
<feature type="binding site" evidence="10">
    <location>
        <position position="134"/>
    </location>
    <ligand>
        <name>Zn(2+)</name>
        <dbReference type="ChEBI" id="CHEBI:29105"/>
        <label>1</label>
    </ligand>
</feature>
<feature type="binding site" evidence="10">
    <location>
        <position position="196"/>
    </location>
    <ligand>
        <name>Zn(2+)</name>
        <dbReference type="ChEBI" id="CHEBI:29105"/>
        <label>1</label>
    </ligand>
</feature>
<evidence type="ECO:0000256" key="5">
    <source>
        <dbReference type="ARBA" id="ARBA00022723"/>
    </source>
</evidence>
<dbReference type="NCBIfam" id="TIGR01880">
    <property type="entry name" value="Ac-peptdase-euk"/>
    <property type="match status" value="1"/>
</dbReference>
<evidence type="ECO:0000256" key="6">
    <source>
        <dbReference type="ARBA" id="ARBA00022801"/>
    </source>
</evidence>
<evidence type="ECO:0000256" key="8">
    <source>
        <dbReference type="ARBA" id="ARBA00029656"/>
    </source>
</evidence>
<reference evidence="12" key="1">
    <citation type="submission" date="2022-03" db="EMBL/GenBank/DDBJ databases">
        <authorList>
            <person name="Alioto T."/>
            <person name="Alioto T."/>
            <person name="Gomez Garrido J."/>
        </authorList>
    </citation>
    <scope>NUCLEOTIDE SEQUENCE</scope>
</reference>
<evidence type="ECO:0000256" key="2">
    <source>
        <dbReference type="ARBA" id="ARBA00006247"/>
    </source>
</evidence>
<evidence type="ECO:0000256" key="7">
    <source>
        <dbReference type="ARBA" id="ARBA00022833"/>
    </source>
</evidence>
<dbReference type="Pfam" id="PF01546">
    <property type="entry name" value="Peptidase_M20"/>
    <property type="match status" value="1"/>
</dbReference>
<keyword evidence="6" id="KW-0378">Hydrolase</keyword>
<evidence type="ECO:0000256" key="3">
    <source>
        <dbReference type="ARBA" id="ARBA00011913"/>
    </source>
</evidence>
<dbReference type="PROSITE" id="PS00759">
    <property type="entry name" value="ARGE_DAPE_CPG2_2"/>
    <property type="match status" value="1"/>
</dbReference>
<name>A0AAD1WLU2_PELCU</name>
<dbReference type="InterPro" id="IPR036264">
    <property type="entry name" value="Bact_exopeptidase_dim_dom"/>
</dbReference>